<comment type="caution">
    <text evidence="4">The sequence shown here is derived from an EMBL/GenBank/DDBJ whole genome shotgun (WGS) entry which is preliminary data.</text>
</comment>
<dbReference type="EMBL" id="AOIV01000037">
    <property type="protein sequence ID" value="ELZ28432.1"/>
    <property type="molecule type" value="Genomic_DNA"/>
</dbReference>
<evidence type="ECO:0000313" key="5">
    <source>
        <dbReference type="Proteomes" id="UP000011513"/>
    </source>
</evidence>
<name>M0D167_HALPD</name>
<evidence type="ECO:0000259" key="3">
    <source>
        <dbReference type="Pfam" id="PF04967"/>
    </source>
</evidence>
<dbReference type="PANTHER" id="PTHR34236:SF1">
    <property type="entry name" value="DIMETHYL SULFOXIDE REDUCTASE TRANSCRIPTIONAL ACTIVATOR"/>
    <property type="match status" value="1"/>
</dbReference>
<keyword evidence="1" id="KW-0805">Transcription regulation</keyword>
<dbReference type="Proteomes" id="UP000011513">
    <property type="component" value="Unassembled WGS sequence"/>
</dbReference>
<dbReference type="SUPFAM" id="SSF88659">
    <property type="entry name" value="Sigma3 and sigma4 domains of RNA polymerase sigma factors"/>
    <property type="match status" value="1"/>
</dbReference>
<proteinExistence type="predicted"/>
<feature type="domain" description="HTH bat-type" evidence="3">
    <location>
        <begin position="170"/>
        <end position="222"/>
    </location>
</feature>
<dbReference type="Gene3D" id="1.10.10.10">
    <property type="entry name" value="Winged helix-like DNA-binding domain superfamily/Winged helix DNA-binding domain"/>
    <property type="match status" value="1"/>
</dbReference>
<organism evidence="4 5">
    <name type="scientific">Halogeometricum pallidum JCM 14848</name>
    <dbReference type="NCBI Taxonomy" id="1227487"/>
    <lineage>
        <taxon>Archaea</taxon>
        <taxon>Methanobacteriati</taxon>
        <taxon>Methanobacteriota</taxon>
        <taxon>Stenosarchaea group</taxon>
        <taxon>Halobacteria</taxon>
        <taxon>Halobacteriales</taxon>
        <taxon>Haloferacaceae</taxon>
        <taxon>Halogeometricum</taxon>
    </lineage>
</organism>
<dbReference type="RefSeq" id="WP_008388202.1">
    <property type="nucleotide sequence ID" value="NZ_AOIV01000037.1"/>
</dbReference>
<evidence type="ECO:0000256" key="1">
    <source>
        <dbReference type="ARBA" id="ARBA00023015"/>
    </source>
</evidence>
<dbReference type="Pfam" id="PF04967">
    <property type="entry name" value="HTH_10"/>
    <property type="match status" value="1"/>
</dbReference>
<dbReference type="AlphaFoldDB" id="M0D167"/>
<keyword evidence="2" id="KW-0804">Transcription</keyword>
<gene>
    <name evidence="4" type="ORF">C474_15029</name>
</gene>
<dbReference type="InParanoid" id="M0D167"/>
<protein>
    <recommendedName>
        <fullName evidence="3">HTH bat-type domain-containing protein</fullName>
    </recommendedName>
</protein>
<accession>M0D167</accession>
<sequence length="232" mass="26134">MSMREVVLLVRHNGEPESDLSAKHPSVTLRSRSSLTGRSSDRRRIIEVDGPADDVAAFVEEFGEADSIVELEALTPLGRDRVFIAVTIDVGRWDSIAERLSDIGVHHRSGTVIQAGWERWTLYLDSDESLSAIVESLEEAGNATELRRDVELRHLEANDQLNLTRLAHELTARQTEVLTTAIEMDYYEPSRGASIEEVGEALGISRSTAWEHLNRAERKVMREIRSFLRTRS</sequence>
<keyword evidence="5" id="KW-1185">Reference proteome</keyword>
<evidence type="ECO:0000313" key="4">
    <source>
        <dbReference type="EMBL" id="ELZ28432.1"/>
    </source>
</evidence>
<dbReference type="eggNOG" id="arCOG02274">
    <property type="taxonomic scope" value="Archaea"/>
</dbReference>
<dbReference type="OrthoDB" id="51502at2157"/>
<dbReference type="InterPro" id="IPR036388">
    <property type="entry name" value="WH-like_DNA-bd_sf"/>
</dbReference>
<dbReference type="PANTHER" id="PTHR34236">
    <property type="entry name" value="DIMETHYL SULFOXIDE REDUCTASE TRANSCRIPTIONAL ACTIVATOR"/>
    <property type="match status" value="1"/>
</dbReference>
<dbReference type="InterPro" id="IPR007050">
    <property type="entry name" value="HTH_bacterioopsin"/>
</dbReference>
<evidence type="ECO:0000256" key="2">
    <source>
        <dbReference type="ARBA" id="ARBA00023163"/>
    </source>
</evidence>
<reference evidence="4 5" key="1">
    <citation type="journal article" date="2014" name="PLoS Genet.">
        <title>Phylogenetically driven sequencing of extremely halophilic archaea reveals strategies for static and dynamic osmo-response.</title>
        <authorList>
            <person name="Becker E.A."/>
            <person name="Seitzer P.M."/>
            <person name="Tritt A."/>
            <person name="Larsen D."/>
            <person name="Krusor M."/>
            <person name="Yao A.I."/>
            <person name="Wu D."/>
            <person name="Madern D."/>
            <person name="Eisen J.A."/>
            <person name="Darling A.E."/>
            <person name="Facciotti M.T."/>
        </authorList>
    </citation>
    <scope>NUCLEOTIDE SEQUENCE [LARGE SCALE GENOMIC DNA]</scope>
    <source>
        <strain evidence="4 5">JCM 14848</strain>
    </source>
</reference>
<dbReference type="InterPro" id="IPR013324">
    <property type="entry name" value="RNA_pol_sigma_r3/r4-like"/>
</dbReference>